<accession>A0A2G1VN27</accession>
<gene>
    <name evidence="1" type="ORF">CJ305_16525</name>
</gene>
<dbReference type="OrthoDB" id="1438691at2"/>
<dbReference type="AlphaFoldDB" id="A0A2G1VN27"/>
<protein>
    <submittedName>
        <fullName evidence="1">Uncharacterized protein</fullName>
    </submittedName>
</protein>
<comment type="caution">
    <text evidence="1">The sequence shown here is derived from an EMBL/GenBank/DDBJ whole genome shotgun (WGS) entry which is preliminary data.</text>
</comment>
<sequence>MRNNYLIFLLIMLPTLLFAQVGIGTTQPEEMLHVVGDLKIEGTSPDDAVELVGADDKGTLTALPFSNQIRIINNKIELVSSSEYRIGAKSLASYMTPGSGNLRIDNLNLDLGAGQVNEGKTVIHITGYDRNIRITGFTNGEDGMHLYFYATPSHNVTFVNLSNTSLAQNRINALASPGDALIQGGVAEFIYDGKSQKWILLSLQN</sequence>
<organism evidence="1 2">
    <name type="scientific">Leeuwenhoekiella nanhaiensis</name>
    <dbReference type="NCBI Taxonomy" id="1655491"/>
    <lineage>
        <taxon>Bacteria</taxon>
        <taxon>Pseudomonadati</taxon>
        <taxon>Bacteroidota</taxon>
        <taxon>Flavobacteriia</taxon>
        <taxon>Flavobacteriales</taxon>
        <taxon>Flavobacteriaceae</taxon>
        <taxon>Leeuwenhoekiella</taxon>
    </lineage>
</organism>
<proteinExistence type="predicted"/>
<dbReference type="Proteomes" id="UP000229433">
    <property type="component" value="Unassembled WGS sequence"/>
</dbReference>
<evidence type="ECO:0000313" key="1">
    <source>
        <dbReference type="EMBL" id="PHQ28134.1"/>
    </source>
</evidence>
<evidence type="ECO:0000313" key="2">
    <source>
        <dbReference type="Proteomes" id="UP000229433"/>
    </source>
</evidence>
<dbReference type="EMBL" id="NQXA01000019">
    <property type="protein sequence ID" value="PHQ28134.1"/>
    <property type="molecule type" value="Genomic_DNA"/>
</dbReference>
<name>A0A2G1VN27_9FLAO</name>
<keyword evidence="2" id="KW-1185">Reference proteome</keyword>
<dbReference type="RefSeq" id="WP_099647414.1">
    <property type="nucleotide sequence ID" value="NZ_KZ319300.1"/>
</dbReference>
<reference evidence="1 2" key="1">
    <citation type="submission" date="2017-08" db="EMBL/GenBank/DDBJ databases">
        <title>The whole genome shortgun sequences of strain Leeuwenhoekiella nanhaiensis G18 from the South China Sea.</title>
        <authorList>
            <person name="Liu Q."/>
        </authorList>
    </citation>
    <scope>NUCLEOTIDE SEQUENCE [LARGE SCALE GENOMIC DNA]</scope>
    <source>
        <strain evidence="1 2">G18</strain>
    </source>
</reference>